<evidence type="ECO:0000256" key="5">
    <source>
        <dbReference type="ARBA" id="ARBA00022984"/>
    </source>
</evidence>
<dbReference type="InterPro" id="IPR005490">
    <property type="entry name" value="LD_TPept_cat_dom"/>
</dbReference>
<evidence type="ECO:0000256" key="3">
    <source>
        <dbReference type="ARBA" id="ARBA00022679"/>
    </source>
</evidence>
<evidence type="ECO:0000256" key="4">
    <source>
        <dbReference type="ARBA" id="ARBA00022960"/>
    </source>
</evidence>
<feature type="region of interest" description="Disordered" evidence="8">
    <location>
        <begin position="72"/>
        <end position="92"/>
    </location>
</feature>
<feature type="active site" description="Nucleophile" evidence="7">
    <location>
        <position position="191"/>
    </location>
</feature>
<dbReference type="Proteomes" id="UP001055286">
    <property type="component" value="Unassembled WGS sequence"/>
</dbReference>
<feature type="domain" description="L,D-TPase catalytic" evidence="9">
    <location>
        <begin position="46"/>
        <end position="214"/>
    </location>
</feature>
<dbReference type="PANTHER" id="PTHR38589:SF1">
    <property type="entry name" value="BLR0621 PROTEIN"/>
    <property type="match status" value="1"/>
</dbReference>
<evidence type="ECO:0000256" key="7">
    <source>
        <dbReference type="PROSITE-ProRule" id="PRU01373"/>
    </source>
</evidence>
<sequence>MFAPFSAGPDVLSRSPRTLPSHAPLDGAGAGALRQFPMKRITLPHLRVRPNPLDRSRGTLIAGPVLIPCALGKGGQTRDKREGDGASPRGTFRLRGGFYRPDRLGVRPATPLPLHRIRPGDGWCDDPGDRRYNRPIPLPAPGVSAERLWRDDGLYDLVIDLDYNRGPIRPGRGSAIFLHVARPGFRPTEGCVAVRRPDLVRLLRRLGPGTRLTI</sequence>
<protein>
    <recommendedName>
        <fullName evidence="9">L,D-TPase catalytic domain-containing protein</fullName>
    </recommendedName>
</protein>
<evidence type="ECO:0000259" key="9">
    <source>
        <dbReference type="PROSITE" id="PS52029"/>
    </source>
</evidence>
<dbReference type="GO" id="GO:0004180">
    <property type="term" value="F:carboxypeptidase activity"/>
    <property type="evidence" value="ECO:0007669"/>
    <property type="project" value="UniProtKB-ARBA"/>
</dbReference>
<organism evidence="10 11">
    <name type="scientific">Methylobacterium frigidaeris</name>
    <dbReference type="NCBI Taxonomy" id="2038277"/>
    <lineage>
        <taxon>Bacteria</taxon>
        <taxon>Pseudomonadati</taxon>
        <taxon>Pseudomonadota</taxon>
        <taxon>Alphaproteobacteria</taxon>
        <taxon>Hyphomicrobiales</taxon>
        <taxon>Methylobacteriaceae</taxon>
        <taxon>Methylobacterium</taxon>
    </lineage>
</organism>
<name>A0AA37M3K5_9HYPH</name>
<keyword evidence="3" id="KW-0808">Transferase</keyword>
<gene>
    <name evidence="10" type="ORF">MPEAHAMD_1455</name>
</gene>
<feature type="region of interest" description="Disordered" evidence="8">
    <location>
        <begin position="1"/>
        <end position="31"/>
    </location>
</feature>
<dbReference type="GO" id="GO:0008360">
    <property type="term" value="P:regulation of cell shape"/>
    <property type="evidence" value="ECO:0007669"/>
    <property type="project" value="UniProtKB-UniRule"/>
</dbReference>
<evidence type="ECO:0000313" key="10">
    <source>
        <dbReference type="EMBL" id="GJD61315.1"/>
    </source>
</evidence>
<comment type="pathway">
    <text evidence="1 7">Cell wall biogenesis; peptidoglycan biosynthesis.</text>
</comment>
<dbReference type="PROSITE" id="PS52029">
    <property type="entry name" value="LD_TPASE"/>
    <property type="match status" value="1"/>
</dbReference>
<keyword evidence="11" id="KW-1185">Reference proteome</keyword>
<reference evidence="10" key="1">
    <citation type="journal article" date="2016" name="Front. Microbiol.">
        <title>Genome Sequence of the Piezophilic, Mesophilic Sulfate-Reducing Bacterium Desulfovibrio indicus J2T.</title>
        <authorList>
            <person name="Cao J."/>
            <person name="Maignien L."/>
            <person name="Shao Z."/>
            <person name="Alain K."/>
            <person name="Jebbar M."/>
        </authorList>
    </citation>
    <scope>NUCLEOTIDE SEQUENCE</scope>
    <source>
        <strain evidence="10">JCM 32048</strain>
    </source>
</reference>
<dbReference type="CDD" id="cd16913">
    <property type="entry name" value="YkuD_like"/>
    <property type="match status" value="1"/>
</dbReference>
<evidence type="ECO:0000313" key="11">
    <source>
        <dbReference type="Proteomes" id="UP001055286"/>
    </source>
</evidence>
<accession>A0AA37M3K5</accession>
<comment type="caution">
    <text evidence="10">The sequence shown here is derived from an EMBL/GenBank/DDBJ whole genome shotgun (WGS) entry which is preliminary data.</text>
</comment>
<keyword evidence="4 7" id="KW-0133">Cell shape</keyword>
<dbReference type="AlphaFoldDB" id="A0AA37M3K5"/>
<evidence type="ECO:0000256" key="1">
    <source>
        <dbReference type="ARBA" id="ARBA00004752"/>
    </source>
</evidence>
<dbReference type="GO" id="GO:0009252">
    <property type="term" value="P:peptidoglycan biosynthetic process"/>
    <property type="evidence" value="ECO:0007669"/>
    <property type="project" value="UniProtKB-KW"/>
</dbReference>
<evidence type="ECO:0000256" key="2">
    <source>
        <dbReference type="ARBA" id="ARBA00005992"/>
    </source>
</evidence>
<keyword evidence="6 7" id="KW-0961">Cell wall biogenesis/degradation</keyword>
<feature type="active site" description="Proton donor/acceptor" evidence="7">
    <location>
        <position position="179"/>
    </location>
</feature>
<comment type="similarity">
    <text evidence="2">Belongs to the YkuD family.</text>
</comment>
<dbReference type="PANTHER" id="PTHR38589">
    <property type="entry name" value="BLR0621 PROTEIN"/>
    <property type="match status" value="1"/>
</dbReference>
<dbReference type="Pfam" id="PF03734">
    <property type="entry name" value="YkuD"/>
    <property type="match status" value="1"/>
</dbReference>
<keyword evidence="5 7" id="KW-0573">Peptidoglycan synthesis</keyword>
<dbReference type="GO" id="GO:0016740">
    <property type="term" value="F:transferase activity"/>
    <property type="evidence" value="ECO:0007669"/>
    <property type="project" value="UniProtKB-KW"/>
</dbReference>
<evidence type="ECO:0000256" key="8">
    <source>
        <dbReference type="SAM" id="MobiDB-lite"/>
    </source>
</evidence>
<dbReference type="GO" id="GO:0071555">
    <property type="term" value="P:cell wall organization"/>
    <property type="evidence" value="ECO:0007669"/>
    <property type="project" value="UniProtKB-UniRule"/>
</dbReference>
<evidence type="ECO:0000256" key="6">
    <source>
        <dbReference type="ARBA" id="ARBA00023316"/>
    </source>
</evidence>
<dbReference type="InterPro" id="IPR038063">
    <property type="entry name" value="Transpep_catalytic_dom"/>
</dbReference>
<dbReference type="SUPFAM" id="SSF141523">
    <property type="entry name" value="L,D-transpeptidase catalytic domain-like"/>
    <property type="match status" value="1"/>
</dbReference>
<dbReference type="EMBL" id="BPQJ01000005">
    <property type="protein sequence ID" value="GJD61315.1"/>
    <property type="molecule type" value="Genomic_DNA"/>
</dbReference>
<proteinExistence type="inferred from homology"/>
<reference evidence="10" key="2">
    <citation type="submission" date="2021-08" db="EMBL/GenBank/DDBJ databases">
        <authorList>
            <person name="Tani A."/>
            <person name="Ola A."/>
            <person name="Ogura Y."/>
            <person name="Katsura K."/>
            <person name="Hayashi T."/>
        </authorList>
    </citation>
    <scope>NUCLEOTIDE SEQUENCE</scope>
    <source>
        <strain evidence="10">JCM 32048</strain>
    </source>
</reference>